<reference evidence="1" key="1">
    <citation type="journal article" date="2023" name="Nat. Commun.">
        <title>Diploid and tetraploid genomes of Acorus and the evolution of monocots.</title>
        <authorList>
            <person name="Ma L."/>
            <person name="Liu K.W."/>
            <person name="Li Z."/>
            <person name="Hsiao Y.Y."/>
            <person name="Qi Y."/>
            <person name="Fu T."/>
            <person name="Tang G.D."/>
            <person name="Zhang D."/>
            <person name="Sun W.H."/>
            <person name="Liu D.K."/>
            <person name="Li Y."/>
            <person name="Chen G.Z."/>
            <person name="Liu X.D."/>
            <person name="Liao X.Y."/>
            <person name="Jiang Y.T."/>
            <person name="Yu X."/>
            <person name="Hao Y."/>
            <person name="Huang J."/>
            <person name="Zhao X.W."/>
            <person name="Ke S."/>
            <person name="Chen Y.Y."/>
            <person name="Wu W.L."/>
            <person name="Hsu J.L."/>
            <person name="Lin Y.F."/>
            <person name="Huang M.D."/>
            <person name="Li C.Y."/>
            <person name="Huang L."/>
            <person name="Wang Z.W."/>
            <person name="Zhao X."/>
            <person name="Zhong W.Y."/>
            <person name="Peng D.H."/>
            <person name="Ahmad S."/>
            <person name="Lan S."/>
            <person name="Zhang J.S."/>
            <person name="Tsai W.C."/>
            <person name="Van de Peer Y."/>
            <person name="Liu Z.J."/>
        </authorList>
    </citation>
    <scope>NUCLEOTIDE SEQUENCE</scope>
    <source>
        <strain evidence="1">SCP</strain>
    </source>
</reference>
<comment type="caution">
    <text evidence="1">The sequence shown here is derived from an EMBL/GenBank/DDBJ whole genome shotgun (WGS) entry which is preliminary data.</text>
</comment>
<dbReference type="Proteomes" id="UP001179952">
    <property type="component" value="Unassembled WGS sequence"/>
</dbReference>
<accession>A0AAV9AEY4</accession>
<organism evidence="1 2">
    <name type="scientific">Acorus gramineus</name>
    <name type="common">Dwarf sweet flag</name>
    <dbReference type="NCBI Taxonomy" id="55184"/>
    <lineage>
        <taxon>Eukaryota</taxon>
        <taxon>Viridiplantae</taxon>
        <taxon>Streptophyta</taxon>
        <taxon>Embryophyta</taxon>
        <taxon>Tracheophyta</taxon>
        <taxon>Spermatophyta</taxon>
        <taxon>Magnoliopsida</taxon>
        <taxon>Liliopsida</taxon>
        <taxon>Acoraceae</taxon>
        <taxon>Acorus</taxon>
    </lineage>
</organism>
<dbReference type="EMBL" id="JAUJYN010000010">
    <property type="protein sequence ID" value="KAK1262622.1"/>
    <property type="molecule type" value="Genomic_DNA"/>
</dbReference>
<gene>
    <name evidence="1" type="ORF">QJS04_geneDACA011540</name>
</gene>
<dbReference type="AlphaFoldDB" id="A0AAV9AEY4"/>
<keyword evidence="2" id="KW-1185">Reference proteome</keyword>
<evidence type="ECO:0000313" key="2">
    <source>
        <dbReference type="Proteomes" id="UP001179952"/>
    </source>
</evidence>
<proteinExistence type="predicted"/>
<sequence length="88" mass="9031">MSAAAFDGGGGEELGLELHGEEAHLLGDACGLARVLLFVSFPLLRDCECGLWWWCREGCGGGLHGDGGAAPDGGGGKAYKTLHCISNI</sequence>
<name>A0AAV9AEY4_ACOGR</name>
<protein>
    <submittedName>
        <fullName evidence="1">Uncharacterized protein</fullName>
    </submittedName>
</protein>
<evidence type="ECO:0000313" key="1">
    <source>
        <dbReference type="EMBL" id="KAK1262622.1"/>
    </source>
</evidence>
<reference evidence="1" key="2">
    <citation type="submission" date="2023-06" db="EMBL/GenBank/DDBJ databases">
        <authorList>
            <person name="Ma L."/>
            <person name="Liu K.-W."/>
            <person name="Li Z."/>
            <person name="Hsiao Y.-Y."/>
            <person name="Qi Y."/>
            <person name="Fu T."/>
            <person name="Tang G."/>
            <person name="Zhang D."/>
            <person name="Sun W.-H."/>
            <person name="Liu D.-K."/>
            <person name="Li Y."/>
            <person name="Chen G.-Z."/>
            <person name="Liu X.-D."/>
            <person name="Liao X.-Y."/>
            <person name="Jiang Y.-T."/>
            <person name="Yu X."/>
            <person name="Hao Y."/>
            <person name="Huang J."/>
            <person name="Zhao X.-W."/>
            <person name="Ke S."/>
            <person name="Chen Y.-Y."/>
            <person name="Wu W.-L."/>
            <person name="Hsu J.-L."/>
            <person name="Lin Y.-F."/>
            <person name="Huang M.-D."/>
            <person name="Li C.-Y."/>
            <person name="Huang L."/>
            <person name="Wang Z.-W."/>
            <person name="Zhao X."/>
            <person name="Zhong W.-Y."/>
            <person name="Peng D.-H."/>
            <person name="Ahmad S."/>
            <person name="Lan S."/>
            <person name="Zhang J.-S."/>
            <person name="Tsai W.-C."/>
            <person name="Van De Peer Y."/>
            <person name="Liu Z.-J."/>
        </authorList>
    </citation>
    <scope>NUCLEOTIDE SEQUENCE</scope>
    <source>
        <strain evidence="1">SCP</strain>
        <tissue evidence="1">Leaves</tissue>
    </source>
</reference>